<evidence type="ECO:0000256" key="2">
    <source>
        <dbReference type="SAM" id="MobiDB-lite"/>
    </source>
</evidence>
<dbReference type="InterPro" id="IPR003613">
    <property type="entry name" value="Ubox_domain"/>
</dbReference>
<organism evidence="4 5">
    <name type="scientific">Anaeramoeba flamelloides</name>
    <dbReference type="NCBI Taxonomy" id="1746091"/>
    <lineage>
        <taxon>Eukaryota</taxon>
        <taxon>Metamonada</taxon>
        <taxon>Anaeramoebidae</taxon>
        <taxon>Anaeramoeba</taxon>
    </lineage>
</organism>
<sequence length="1196" mass="140431">MYFKTIKLYAVPRLLIPKPEIYTISTLIEKINSKNQFNNETIVKVRKENERKYLGEEKILSSVLCDGEKVYCFSQKDLQKKKKSLQKTKEKKKEKKSKVGSEKKKSKTTDEEISNFNFGNREKKKEKNGKNESKRNKEKSKESNGSVNTEISKEFLSKFQINEGKSWREVQTIKKKKKKKTLSSTGKLNGDNLVIKQKTENQIKEDQANNKFEFLPNETEFDYEFDFDLVEEGESEEGLRLDLDNYEKEKQELEEKKKELEFLKKEYWKQQSSLLKEEKGEEEENEEANSNNNGEEDDFFSSDSNSNSNSNRDTNSDSTNEEISKTKKLKITQPLKKNEKKPFVNSVPKKYLCSKSKKILTDPVKTPCGCVLEKKIIELEIKRFGCCPIHDNVKLKIDDLKAEVELKKEIQRWKNKNEKNTTENRKLENRGKEEDQEEEEEKIKISVLIRDDLLEKWNRSKLMIAGNKISIRILNKGKIEAQLDEISILIDKTNDKILRIKNRNSKFEIKFKTTESCNNFKKLVQKKSKTRLVNKKNNKRDNKKINKEKKRKEKEKKERKDKIASKSKGENQNKSKSKAKSNGESENKSKGKGKGKGNGNGKGESENKGKGKGKGKDKDKGKDKGKSKSKNSNSIPDQYKNKNIDQNNMKKKNDNHNKFPIKLFNKEKNKSTKTTLSISSGLLAIKNKYGKSMKIPLNTSNFVYKNKRLSITLGNRSYRVYFEKDHDEKNFFKLYNKEKREITKGKESQKVKKIKVTKETKNKTELKESNKSKSKNYKVNILNKNGEILGNCEIKMNKTKIKFVDHEKKSISQLIANTEFHDGSGGIGRLYFVDSNKSYFVRFHNPKKRHEFSKIFIKRYSFKTTKTKKATNIQKRINNNYYNNEKKNKMKIKNFKIWEINQYKEKIRKGEIIFKNEEMVEINFYSDKRDTKLITKLYHQINRKNATLSKIKFQNTFIYVQFESNEKRTIFSNLYKEKIIQYGNKKSSHKIPFCKINTYLVTKFGEHLCDGSIIINQKNVIQINREEQKPIKTTVKRVHMNVGLISKSIITLFLKDTRGKMYIQLKRINDLNLLKSRIRVNSQTLIPNLNGQVLISNVEKIEKNSDTQFFFNNFKIIIKNKKIKDTQFFFKIKKVKVSHLLKLKINQHMKCKKDRSNPKIVKLILSAKKFLIIKFKNEKDVNYLVDIIQYLLSKFD</sequence>
<feature type="compositionally biased region" description="Basic and acidic residues" evidence="2">
    <location>
        <begin position="120"/>
        <end position="142"/>
    </location>
</feature>
<dbReference type="InterPro" id="IPR013083">
    <property type="entry name" value="Znf_RING/FYVE/PHD"/>
</dbReference>
<evidence type="ECO:0000313" key="4">
    <source>
        <dbReference type="EMBL" id="KAJ6227353.1"/>
    </source>
</evidence>
<dbReference type="SUPFAM" id="SSF57850">
    <property type="entry name" value="RING/U-box"/>
    <property type="match status" value="1"/>
</dbReference>
<feature type="coiled-coil region" evidence="1">
    <location>
        <begin position="390"/>
        <end position="430"/>
    </location>
</feature>
<feature type="compositionally biased region" description="Basic and acidic residues" evidence="2">
    <location>
        <begin position="97"/>
        <end position="110"/>
    </location>
</feature>
<dbReference type="SMART" id="SM00504">
    <property type="entry name" value="Ubox"/>
    <property type="match status" value="1"/>
</dbReference>
<feature type="domain" description="U-box" evidence="3">
    <location>
        <begin position="350"/>
        <end position="413"/>
    </location>
</feature>
<protein>
    <recommendedName>
        <fullName evidence="3">U-box domain-containing protein</fullName>
    </recommendedName>
</protein>
<dbReference type="Gene3D" id="3.30.40.10">
    <property type="entry name" value="Zinc/RING finger domain, C3HC4 (zinc finger)"/>
    <property type="match status" value="1"/>
</dbReference>
<feature type="compositionally biased region" description="Basic residues" evidence="2">
    <location>
        <begin position="83"/>
        <end position="96"/>
    </location>
</feature>
<feature type="compositionally biased region" description="Basic residues" evidence="2">
    <location>
        <begin position="526"/>
        <end position="538"/>
    </location>
</feature>
<keyword evidence="1" id="KW-0175">Coiled coil</keyword>
<dbReference type="EMBL" id="JAOAOG010000336">
    <property type="protein sequence ID" value="KAJ6227353.1"/>
    <property type="molecule type" value="Genomic_DNA"/>
</dbReference>
<keyword evidence="5" id="KW-1185">Reference proteome</keyword>
<reference evidence="4" key="1">
    <citation type="submission" date="2022-08" db="EMBL/GenBank/DDBJ databases">
        <title>Novel sulfate-reducing endosymbionts in the free-living metamonad Anaeramoeba.</title>
        <authorList>
            <person name="Jerlstrom-Hultqvist J."/>
            <person name="Cepicka I."/>
            <person name="Gallot-Lavallee L."/>
            <person name="Salas-Leiva D."/>
            <person name="Curtis B.A."/>
            <person name="Zahonova K."/>
            <person name="Pipaliya S."/>
            <person name="Dacks J."/>
            <person name="Roger A.J."/>
        </authorList>
    </citation>
    <scope>NUCLEOTIDE SEQUENCE</scope>
    <source>
        <strain evidence="4">Schooner1</strain>
    </source>
</reference>
<comment type="caution">
    <text evidence="4">The sequence shown here is derived from an EMBL/GenBank/DDBJ whole genome shotgun (WGS) entry which is preliminary data.</text>
</comment>
<feature type="compositionally biased region" description="Basic and acidic residues" evidence="2">
    <location>
        <begin position="603"/>
        <end position="626"/>
    </location>
</feature>
<feature type="region of interest" description="Disordered" evidence="2">
    <location>
        <begin position="273"/>
        <end position="337"/>
    </location>
</feature>
<feature type="compositionally biased region" description="Low complexity" evidence="2">
    <location>
        <begin position="301"/>
        <end position="318"/>
    </location>
</feature>
<proteinExistence type="predicted"/>
<dbReference type="Proteomes" id="UP001150062">
    <property type="component" value="Unassembled WGS sequence"/>
</dbReference>
<accession>A0ABQ8X3X6</accession>
<feature type="compositionally biased region" description="Basic and acidic residues" evidence="2">
    <location>
        <begin position="555"/>
        <end position="573"/>
    </location>
</feature>
<name>A0ABQ8X3X6_9EUKA</name>
<evidence type="ECO:0000259" key="3">
    <source>
        <dbReference type="SMART" id="SM00504"/>
    </source>
</evidence>
<gene>
    <name evidence="4" type="ORF">M0813_09934</name>
</gene>
<feature type="region of interest" description="Disordered" evidence="2">
    <location>
        <begin position="526"/>
        <end position="657"/>
    </location>
</feature>
<evidence type="ECO:0000256" key="1">
    <source>
        <dbReference type="SAM" id="Coils"/>
    </source>
</evidence>
<evidence type="ECO:0000313" key="5">
    <source>
        <dbReference type="Proteomes" id="UP001150062"/>
    </source>
</evidence>
<feature type="region of interest" description="Disordered" evidence="2">
    <location>
        <begin position="83"/>
        <end position="149"/>
    </location>
</feature>
<dbReference type="Pfam" id="PF04564">
    <property type="entry name" value="U-box"/>
    <property type="match status" value="1"/>
</dbReference>